<feature type="domain" description="NAD-dependent epimerase/dehydratase" evidence="2">
    <location>
        <begin position="4"/>
        <end position="238"/>
    </location>
</feature>
<dbReference type="CDD" id="cd05253">
    <property type="entry name" value="UDP_GE_SDE_e"/>
    <property type="match status" value="1"/>
</dbReference>
<dbReference type="Pfam" id="PF01370">
    <property type="entry name" value="Epimerase"/>
    <property type="match status" value="1"/>
</dbReference>
<dbReference type="SUPFAM" id="SSF51735">
    <property type="entry name" value="NAD(P)-binding Rossmann-fold domains"/>
    <property type="match status" value="1"/>
</dbReference>
<comment type="caution">
    <text evidence="3">The sequence shown here is derived from an EMBL/GenBank/DDBJ whole genome shotgun (WGS) entry which is preliminary data.</text>
</comment>
<dbReference type="PANTHER" id="PTHR43574">
    <property type="entry name" value="EPIMERASE-RELATED"/>
    <property type="match status" value="1"/>
</dbReference>
<dbReference type="InterPro" id="IPR001509">
    <property type="entry name" value="Epimerase_deHydtase"/>
</dbReference>
<gene>
    <name evidence="3" type="ORF">LY28_00711</name>
</gene>
<evidence type="ECO:0000313" key="3">
    <source>
        <dbReference type="EMBL" id="PYG89492.1"/>
    </source>
</evidence>
<dbReference type="AlphaFoldDB" id="A0A318XNB5"/>
<dbReference type="RefSeq" id="WP_110460780.1">
    <property type="nucleotide sequence ID" value="NZ_QKMR01000003.1"/>
</dbReference>
<keyword evidence="4" id="KW-1185">Reference proteome</keyword>
<reference evidence="3 4" key="1">
    <citation type="submission" date="2018-06" db="EMBL/GenBank/DDBJ databases">
        <title>Genomic Encyclopedia of Type Strains, Phase I: the one thousand microbial genomes (KMG-I) project.</title>
        <authorList>
            <person name="Kyrpides N."/>
        </authorList>
    </citation>
    <scope>NUCLEOTIDE SEQUENCE [LARGE SCALE GENOMIC DNA]</scope>
    <source>
        <strain evidence="3 4">DSM 19573</strain>
    </source>
</reference>
<proteinExistence type="predicted"/>
<dbReference type="Proteomes" id="UP000248132">
    <property type="component" value="Unassembled WGS sequence"/>
</dbReference>
<evidence type="ECO:0000259" key="2">
    <source>
        <dbReference type="Pfam" id="PF01370"/>
    </source>
</evidence>
<dbReference type="EMBL" id="QKMR01000003">
    <property type="protein sequence ID" value="PYG89492.1"/>
    <property type="molecule type" value="Genomic_DNA"/>
</dbReference>
<dbReference type="PRINTS" id="PR01713">
    <property type="entry name" value="NUCEPIMERASE"/>
</dbReference>
<sequence>MKKILVTGNAGFIGMHLSKKLLTEGYHVLGIDNLNDYYSVDLKKQRISLLKPYKNFSQIVCSLEDCNSINSVFKDNELDCVINLAAQAGVRYSIKNPRAYIDSNITGFLNILEGCRHHKIPHLIYASSSSVYGANEKVPFSIHDNADHPMSLYAATKKSNELMAHAYSSLYGLPVTGLRFFTVYGPFGRPDMAYFLFADAIKSGKPIKIFNFGKMQRDFTYIDDIVEGIVRLIRKGAPKPNEGWNRHDADPAASYAPYRLFNIGNNRPVELEYMILLLEKYMDRKAEREYLPMQQGDVPVTYAELDDLTGYIGFKPRISIEEGLLSFAEWFREYGRL</sequence>
<protein>
    <submittedName>
        <fullName evidence="3">UDP-glucuronate 4-epimerase</fullName>
    </submittedName>
</protein>
<dbReference type="Gene3D" id="3.40.50.720">
    <property type="entry name" value="NAD(P)-binding Rossmann-like Domain"/>
    <property type="match status" value="1"/>
</dbReference>
<dbReference type="OrthoDB" id="244102at2"/>
<name>A0A318XNB5_9FIRM</name>
<organism evidence="3 4">
    <name type="scientific">Ruminiclostridium sufflavum DSM 19573</name>
    <dbReference type="NCBI Taxonomy" id="1121337"/>
    <lineage>
        <taxon>Bacteria</taxon>
        <taxon>Bacillati</taxon>
        <taxon>Bacillota</taxon>
        <taxon>Clostridia</taxon>
        <taxon>Eubacteriales</taxon>
        <taxon>Oscillospiraceae</taxon>
        <taxon>Ruminiclostridium</taxon>
    </lineage>
</organism>
<evidence type="ECO:0000256" key="1">
    <source>
        <dbReference type="ARBA" id="ARBA00023027"/>
    </source>
</evidence>
<accession>A0A318XNB5</accession>
<dbReference type="InterPro" id="IPR036291">
    <property type="entry name" value="NAD(P)-bd_dom_sf"/>
</dbReference>
<evidence type="ECO:0000313" key="4">
    <source>
        <dbReference type="Proteomes" id="UP000248132"/>
    </source>
</evidence>
<keyword evidence="1" id="KW-0520">NAD</keyword>